<keyword evidence="4" id="KW-1185">Reference proteome</keyword>
<dbReference type="InterPro" id="IPR036703">
    <property type="entry name" value="MOB_kinase_act_sf"/>
</dbReference>
<dbReference type="PANTHER" id="PTHR22599">
    <property type="entry name" value="MPS ONE BINDER KINASE ACTIVATOR-LIKE MOB"/>
    <property type="match status" value="1"/>
</dbReference>
<accession>A0A3B4WWN1</accession>
<reference evidence="3" key="1">
    <citation type="submission" date="2025-08" db="UniProtKB">
        <authorList>
            <consortium name="Ensembl"/>
        </authorList>
    </citation>
    <scope>IDENTIFICATION</scope>
</reference>
<evidence type="ECO:0000256" key="1">
    <source>
        <dbReference type="PIRSR" id="PIRSR605301-1"/>
    </source>
</evidence>
<dbReference type="STRING" id="1841481.ENSSLDP00000008486"/>
<dbReference type="AlphaFoldDB" id="A0A3B4WWN1"/>
<feature type="binding site" evidence="1">
    <location>
        <position position="167"/>
    </location>
    <ligand>
        <name>Zn(2+)</name>
        <dbReference type="ChEBI" id="CHEBI:29105"/>
    </ligand>
</feature>
<feature type="binding site" evidence="1">
    <location>
        <position position="162"/>
    </location>
    <ligand>
        <name>Zn(2+)</name>
        <dbReference type="ChEBI" id="CHEBI:29105"/>
    </ligand>
</feature>
<feature type="region of interest" description="Disordered" evidence="2">
    <location>
        <begin position="1"/>
        <end position="20"/>
    </location>
</feature>
<dbReference type="Gene3D" id="1.20.140.30">
    <property type="entry name" value="MOB kinase activator"/>
    <property type="match status" value="1"/>
</dbReference>
<dbReference type="Proteomes" id="UP000261360">
    <property type="component" value="Unplaced"/>
</dbReference>
<sequence length="230" mass="26647">MNIFAANKEKGKTFRPRRNHREGTKRYQLHKFAQATLGTGNLHEAVTLPAGEDPNEWLAVNTVDFFNEINLLYGVVAEFCTESTCPVMCAGSKYEYMWADGCKVKKPIAVSAPKYVDYLMTWVQEQLDNEELFPTQIGVPFPDNFPDAVRNIFRRLFRIYAHIYYSHFEKMSELGAEPHLNTCFKHYMYFVYEFNLIPRKEELAPLQELIDKLMEGDKEKYTAGASGTDR</sequence>
<dbReference type="SMART" id="SM01388">
    <property type="entry name" value="Mob1_phocein"/>
    <property type="match status" value="1"/>
</dbReference>
<dbReference type="GeneTree" id="ENSGT01120000271863"/>
<reference evidence="3" key="2">
    <citation type="submission" date="2025-09" db="UniProtKB">
        <authorList>
            <consortium name="Ensembl"/>
        </authorList>
    </citation>
    <scope>IDENTIFICATION</scope>
</reference>
<proteinExistence type="predicted"/>
<evidence type="ECO:0000313" key="3">
    <source>
        <dbReference type="Ensembl" id="ENSSLDP00000008486.1"/>
    </source>
</evidence>
<dbReference type="InterPro" id="IPR005301">
    <property type="entry name" value="MOB_kinase_act_fam"/>
</dbReference>
<dbReference type="Ensembl" id="ENSSLDT00000008759.1">
    <property type="protein sequence ID" value="ENSSLDP00000008486.1"/>
    <property type="gene ID" value="ENSSLDG00000006731.1"/>
</dbReference>
<feature type="binding site" evidence="1">
    <location>
        <position position="80"/>
    </location>
    <ligand>
        <name>Zn(2+)</name>
        <dbReference type="ChEBI" id="CHEBI:29105"/>
    </ligand>
</feature>
<evidence type="ECO:0000256" key="2">
    <source>
        <dbReference type="SAM" id="MobiDB-lite"/>
    </source>
</evidence>
<evidence type="ECO:0000313" key="4">
    <source>
        <dbReference type="Proteomes" id="UP000261360"/>
    </source>
</evidence>
<name>A0A3B4WWN1_SERLL</name>
<protein>
    <submittedName>
        <fullName evidence="3">MOB kinase activator-like 1 homolog A</fullName>
    </submittedName>
</protein>
<organism evidence="3 4">
    <name type="scientific">Seriola lalandi dorsalis</name>
    <dbReference type="NCBI Taxonomy" id="1841481"/>
    <lineage>
        <taxon>Eukaryota</taxon>
        <taxon>Metazoa</taxon>
        <taxon>Chordata</taxon>
        <taxon>Craniata</taxon>
        <taxon>Vertebrata</taxon>
        <taxon>Euteleostomi</taxon>
        <taxon>Actinopterygii</taxon>
        <taxon>Neopterygii</taxon>
        <taxon>Teleostei</taxon>
        <taxon>Neoteleostei</taxon>
        <taxon>Acanthomorphata</taxon>
        <taxon>Carangaria</taxon>
        <taxon>Carangiformes</taxon>
        <taxon>Carangidae</taxon>
        <taxon>Seriola</taxon>
    </lineage>
</organism>
<dbReference type="Pfam" id="PF03637">
    <property type="entry name" value="Mob1_phocein"/>
    <property type="match status" value="1"/>
</dbReference>
<feature type="binding site" evidence="1">
    <location>
        <position position="85"/>
    </location>
    <ligand>
        <name>Zn(2+)</name>
        <dbReference type="ChEBI" id="CHEBI:29105"/>
    </ligand>
</feature>
<keyword evidence="1" id="KW-0479">Metal-binding</keyword>
<dbReference type="FunFam" id="1.20.140.30:FF:000001">
    <property type="entry name" value="MOB kinase activator 1A"/>
    <property type="match status" value="1"/>
</dbReference>
<dbReference type="SUPFAM" id="SSF101152">
    <property type="entry name" value="Mob1/phocein"/>
    <property type="match status" value="1"/>
</dbReference>
<keyword evidence="1" id="KW-0862">Zinc</keyword>